<dbReference type="InterPro" id="IPR001533">
    <property type="entry name" value="Pterin_deHydtase"/>
</dbReference>
<dbReference type="GO" id="GO:0008124">
    <property type="term" value="F:4-alpha-hydroxytetrahydrobiopterin dehydratase activity"/>
    <property type="evidence" value="ECO:0007669"/>
    <property type="project" value="UniProtKB-EC"/>
</dbReference>
<dbReference type="InterPro" id="IPR036428">
    <property type="entry name" value="PCD_sf"/>
</dbReference>
<organism evidence="5 6">
    <name type="scientific">Caldalkalibacillus uzonensis</name>
    <dbReference type="NCBI Taxonomy" id="353224"/>
    <lineage>
        <taxon>Bacteria</taxon>
        <taxon>Bacillati</taxon>
        <taxon>Bacillota</taxon>
        <taxon>Bacilli</taxon>
        <taxon>Bacillales</taxon>
        <taxon>Bacillaceae</taxon>
        <taxon>Caldalkalibacillus</taxon>
    </lineage>
</organism>
<evidence type="ECO:0000256" key="2">
    <source>
        <dbReference type="ARBA" id="ARBA00006472"/>
    </source>
</evidence>
<keyword evidence="4 5" id="KW-0456">Lyase</keyword>
<dbReference type="EC" id="4.2.1.96" evidence="3"/>
<dbReference type="SUPFAM" id="SSF55248">
    <property type="entry name" value="PCD-like"/>
    <property type="match status" value="1"/>
</dbReference>
<evidence type="ECO:0000256" key="3">
    <source>
        <dbReference type="ARBA" id="ARBA00013252"/>
    </source>
</evidence>
<dbReference type="NCBIfam" id="NF002017">
    <property type="entry name" value="PRK00823.1-2"/>
    <property type="match status" value="1"/>
</dbReference>
<evidence type="ECO:0000313" key="5">
    <source>
        <dbReference type="EMBL" id="MDQ0340551.1"/>
    </source>
</evidence>
<comment type="caution">
    <text evidence="5">The sequence shown here is derived from an EMBL/GenBank/DDBJ whole genome shotgun (WGS) entry which is preliminary data.</text>
</comment>
<dbReference type="Pfam" id="PF01329">
    <property type="entry name" value="Pterin_4a"/>
    <property type="match status" value="1"/>
</dbReference>
<evidence type="ECO:0000313" key="6">
    <source>
        <dbReference type="Proteomes" id="UP001232445"/>
    </source>
</evidence>
<sequence>MRLEEQAITEHLAQLKTWKRDGKWIERKYRFQEFMDAIEFVNQIAQVAESLNHHPMIHIEYKLVTLRLTSWHAGGLTELDFTSAERYDQLYEAQQTGKGEAP</sequence>
<evidence type="ECO:0000256" key="4">
    <source>
        <dbReference type="ARBA" id="ARBA00023239"/>
    </source>
</evidence>
<dbReference type="CDD" id="cd00488">
    <property type="entry name" value="PCD_DCoH"/>
    <property type="match status" value="1"/>
</dbReference>
<dbReference type="PANTHER" id="PTHR12599">
    <property type="entry name" value="PTERIN-4-ALPHA-CARBINOLAMINE DEHYDRATASE"/>
    <property type="match status" value="1"/>
</dbReference>
<dbReference type="Proteomes" id="UP001232445">
    <property type="component" value="Unassembled WGS sequence"/>
</dbReference>
<protein>
    <recommendedName>
        <fullName evidence="3">4a-hydroxytetrahydrobiopterin dehydratase</fullName>
        <ecNumber evidence="3">4.2.1.96</ecNumber>
    </recommendedName>
</protein>
<reference evidence="5 6" key="1">
    <citation type="submission" date="2023-07" db="EMBL/GenBank/DDBJ databases">
        <title>Genomic Encyclopedia of Type Strains, Phase IV (KMG-IV): sequencing the most valuable type-strain genomes for metagenomic binning, comparative biology and taxonomic classification.</title>
        <authorList>
            <person name="Goeker M."/>
        </authorList>
    </citation>
    <scope>NUCLEOTIDE SEQUENCE [LARGE SCALE GENOMIC DNA]</scope>
    <source>
        <strain evidence="5 6">DSM 17740</strain>
    </source>
</reference>
<keyword evidence="6" id="KW-1185">Reference proteome</keyword>
<dbReference type="EMBL" id="JAUSUQ010000015">
    <property type="protein sequence ID" value="MDQ0340551.1"/>
    <property type="molecule type" value="Genomic_DNA"/>
</dbReference>
<name>A0ABU0CVV2_9BACI</name>
<dbReference type="PANTHER" id="PTHR12599:SF0">
    <property type="entry name" value="PTERIN-4-ALPHA-CARBINOLAMINE DEHYDRATASE"/>
    <property type="match status" value="1"/>
</dbReference>
<dbReference type="RefSeq" id="WP_307342354.1">
    <property type="nucleotide sequence ID" value="NZ_JAUSUQ010000015.1"/>
</dbReference>
<evidence type="ECO:0000256" key="1">
    <source>
        <dbReference type="ARBA" id="ARBA00001554"/>
    </source>
</evidence>
<gene>
    <name evidence="5" type="ORF">J2S00_003375</name>
</gene>
<comment type="catalytic activity">
    <reaction evidence="1">
        <text>(4aS,6R)-4a-hydroxy-L-erythro-5,6,7,8-tetrahydrobiopterin = (6R)-L-erythro-6,7-dihydrobiopterin + H2O</text>
        <dbReference type="Rhea" id="RHEA:11920"/>
        <dbReference type="ChEBI" id="CHEBI:15377"/>
        <dbReference type="ChEBI" id="CHEBI:15642"/>
        <dbReference type="ChEBI" id="CHEBI:43120"/>
        <dbReference type="EC" id="4.2.1.96"/>
    </reaction>
</comment>
<comment type="similarity">
    <text evidence="2">Belongs to the pterin-4-alpha-carbinolamine dehydratase family.</text>
</comment>
<accession>A0ABU0CVV2</accession>
<proteinExistence type="inferred from homology"/>
<dbReference type="Gene3D" id="3.30.1360.20">
    <property type="entry name" value="Transcriptional coactivator/pterin dehydratase"/>
    <property type="match status" value="1"/>
</dbReference>